<organism evidence="5 6">
    <name type="scientific">Aquibium pacificus</name>
    <dbReference type="NCBI Taxonomy" id="3153579"/>
    <lineage>
        <taxon>Bacteria</taxon>
        <taxon>Pseudomonadati</taxon>
        <taxon>Pseudomonadota</taxon>
        <taxon>Alphaproteobacteria</taxon>
        <taxon>Hyphomicrobiales</taxon>
        <taxon>Phyllobacteriaceae</taxon>
        <taxon>Aquibium</taxon>
    </lineage>
</organism>
<name>A0ABV3SHX1_9HYPH</name>
<dbReference type="InterPro" id="IPR029058">
    <property type="entry name" value="AB_hydrolase_fold"/>
</dbReference>
<dbReference type="GO" id="GO:0016787">
    <property type="term" value="F:hydrolase activity"/>
    <property type="evidence" value="ECO:0007669"/>
    <property type="project" value="UniProtKB-KW"/>
</dbReference>
<evidence type="ECO:0000256" key="2">
    <source>
        <dbReference type="ARBA" id="ARBA00023315"/>
    </source>
</evidence>
<evidence type="ECO:0000259" key="4">
    <source>
        <dbReference type="Pfam" id="PF12551"/>
    </source>
</evidence>
<keyword evidence="1" id="KW-0808">Transferase</keyword>
<dbReference type="Pfam" id="PF07167">
    <property type="entry name" value="PhaC_N"/>
    <property type="match status" value="1"/>
</dbReference>
<dbReference type="PANTHER" id="PTHR36837:SF5">
    <property type="entry name" value="POLY-3-HYDROXYBUTYRATE SYNTHASE"/>
    <property type="match status" value="1"/>
</dbReference>
<dbReference type="SUPFAM" id="SSF53474">
    <property type="entry name" value="alpha/beta-Hydrolases"/>
    <property type="match status" value="1"/>
</dbReference>
<dbReference type="RefSeq" id="WP_367954203.1">
    <property type="nucleotide sequence ID" value="NZ_JBDPGJ010000002.1"/>
</dbReference>
<keyword evidence="5" id="KW-0378">Hydrolase</keyword>
<evidence type="ECO:0000256" key="1">
    <source>
        <dbReference type="ARBA" id="ARBA00022679"/>
    </source>
</evidence>
<dbReference type="Pfam" id="PF12551">
    <property type="entry name" value="PHBC_N"/>
    <property type="match status" value="1"/>
</dbReference>
<evidence type="ECO:0000313" key="5">
    <source>
        <dbReference type="EMBL" id="MEX0406349.1"/>
    </source>
</evidence>
<dbReference type="Gene3D" id="3.40.50.1820">
    <property type="entry name" value="alpha/beta hydrolase"/>
    <property type="match status" value="1"/>
</dbReference>
<proteinExistence type="predicted"/>
<accession>A0ABV3SHX1</accession>
<keyword evidence="2" id="KW-0012">Acyltransferase</keyword>
<feature type="domain" description="Poly-beta-hydroxybutyrate polymerase N-terminal" evidence="4">
    <location>
        <begin position="55"/>
        <end position="95"/>
    </location>
</feature>
<dbReference type="InterPro" id="IPR010941">
    <property type="entry name" value="PhaC_N"/>
</dbReference>
<dbReference type="EMBL" id="JBDPGJ010000002">
    <property type="protein sequence ID" value="MEX0406349.1"/>
    <property type="molecule type" value="Genomic_DNA"/>
</dbReference>
<keyword evidence="6" id="KW-1185">Reference proteome</keyword>
<sequence length="623" mass="69433">MHPREKLGKRAGAPRRTRAGARLTQVLPQVADAPHRDIRAESQTGQSETVADDGYRDLDRIYHALLAGQGFGISPISLASAWQDWALHLALSPGKRLELAAKGLEKVERFRGFLAACMADAASKPACITPLPQDRRFDHPGWQAPPFSALSQSFLLWQQWWHNATTGMPGVAAKHERLVEFYGRQFLDMVAPSNFPATNPAVIEKTVRDRGANLVAGFQNWLADFYRLAAQLPPEGIEDFRPGIELAATPGEVVFRNELMELIQYSPSTATVRSEPVLIVPAWIMKYYILDLSPGNSLIRYLVGEGFTVFCISWRNPGREQRDVGFDDYRRHGVMAAIDAVEAISGDGQMHAVGYCLGGTLLSVAAATMARDGDTRLKTLSLFAAQVDFDEPGELGLFIDESQVALIEDVMWKEGYLDQRRMAGAFQMLRSQDLVWSRMVSEYLMGEKPRMNDLMAWNADATRMPYRMHSEYLRQLFLDNDLSQGRFRVEGRPVHVEDIAVPVFAVGTQTDHVAPWRSVFKITHLFDTDVDFVLTNGGHNAGIVAEPGHPHRRYQLLRYRHGDPHPDPASWTSDVAAVEGSWWPAWATWLHGHSGENVAARVAGGSPLYPAICHAPGTYVLQK</sequence>
<reference evidence="5 6" key="1">
    <citation type="submission" date="2024-05" db="EMBL/GenBank/DDBJ databases">
        <authorList>
            <person name="Jiang F."/>
        </authorList>
    </citation>
    <scope>NUCLEOTIDE SEQUENCE [LARGE SCALE GENOMIC DNA]</scope>
    <source>
        <strain evidence="5 6">LZ166</strain>
    </source>
</reference>
<dbReference type="Proteomes" id="UP001556692">
    <property type="component" value="Unassembled WGS sequence"/>
</dbReference>
<feature type="domain" description="Poly-beta-hydroxybutyrate polymerase N-terminal" evidence="3">
    <location>
        <begin position="133"/>
        <end position="302"/>
    </location>
</feature>
<evidence type="ECO:0000259" key="3">
    <source>
        <dbReference type="Pfam" id="PF07167"/>
    </source>
</evidence>
<comment type="caution">
    <text evidence="5">The sequence shown here is derived from an EMBL/GenBank/DDBJ whole genome shotgun (WGS) entry which is preliminary data.</text>
</comment>
<gene>
    <name evidence="5" type="ORF">ABGN05_11790</name>
</gene>
<evidence type="ECO:0000313" key="6">
    <source>
        <dbReference type="Proteomes" id="UP001556692"/>
    </source>
</evidence>
<protein>
    <submittedName>
        <fullName evidence="5">Alpha/beta fold hydrolase</fullName>
    </submittedName>
</protein>
<dbReference type="InterPro" id="IPR051321">
    <property type="entry name" value="PHA/PHB_synthase"/>
</dbReference>
<dbReference type="PANTHER" id="PTHR36837">
    <property type="entry name" value="POLY(3-HYDROXYALKANOATE) POLYMERASE SUBUNIT PHAC"/>
    <property type="match status" value="1"/>
</dbReference>
<dbReference type="InterPro" id="IPR022211">
    <property type="entry name" value="PHBC_N"/>
</dbReference>